<dbReference type="InterPro" id="IPR002509">
    <property type="entry name" value="NODB_dom"/>
</dbReference>
<dbReference type="Gene3D" id="3.20.20.370">
    <property type="entry name" value="Glycoside hydrolase/deacetylase"/>
    <property type="match status" value="1"/>
</dbReference>
<evidence type="ECO:0000313" key="7">
    <source>
        <dbReference type="Proteomes" id="UP000236919"/>
    </source>
</evidence>
<name>A0A2S4MD46_9HYPH</name>
<comment type="caution">
    <text evidence="6">The sequence shown here is derived from an EMBL/GenBank/DDBJ whole genome shotgun (WGS) entry which is preliminary data.</text>
</comment>
<evidence type="ECO:0000256" key="4">
    <source>
        <dbReference type="ARBA" id="ARBA00032976"/>
    </source>
</evidence>
<dbReference type="Pfam" id="PF01522">
    <property type="entry name" value="Polysacc_deac_1"/>
    <property type="match status" value="1"/>
</dbReference>
<dbReference type="EMBL" id="PQFZ01000005">
    <property type="protein sequence ID" value="POR52683.1"/>
    <property type="molecule type" value="Genomic_DNA"/>
</dbReference>
<dbReference type="OrthoDB" id="9784220at2"/>
<dbReference type="RefSeq" id="WP_103718276.1">
    <property type="nucleotide sequence ID" value="NZ_PQFZ01000005.1"/>
</dbReference>
<organism evidence="6 7">
    <name type="scientific">Bosea psychrotolerans</name>
    <dbReference type="NCBI Taxonomy" id="1871628"/>
    <lineage>
        <taxon>Bacteria</taxon>
        <taxon>Pseudomonadati</taxon>
        <taxon>Pseudomonadota</taxon>
        <taxon>Alphaproteobacteria</taxon>
        <taxon>Hyphomicrobiales</taxon>
        <taxon>Boseaceae</taxon>
        <taxon>Bosea</taxon>
    </lineage>
</organism>
<dbReference type="GO" id="GO:0016810">
    <property type="term" value="F:hydrolase activity, acting on carbon-nitrogen (but not peptide) bonds"/>
    <property type="evidence" value="ECO:0007669"/>
    <property type="project" value="InterPro"/>
</dbReference>
<evidence type="ECO:0000256" key="3">
    <source>
        <dbReference type="ARBA" id="ARBA00020071"/>
    </source>
</evidence>
<evidence type="ECO:0000259" key="5">
    <source>
        <dbReference type="Pfam" id="PF01522"/>
    </source>
</evidence>
<dbReference type="PANTHER" id="PTHR47561">
    <property type="entry name" value="POLYSACCHARIDE DEACETYLASE FAMILY PROTEIN (AFU_ORTHOLOGUE AFUA_6G05030)"/>
    <property type="match status" value="1"/>
</dbReference>
<accession>A0A2S4MD46</accession>
<dbReference type="InterPro" id="IPR011330">
    <property type="entry name" value="Glyco_hydro/deAcase_b/a-brl"/>
</dbReference>
<keyword evidence="7" id="KW-1185">Reference proteome</keyword>
<comment type="function">
    <text evidence="1">Is involved in generating a small heat-stable compound (Nod), an acylated oligomer of N-acetylglucosamine, that stimulates mitosis in various plant protoplasts.</text>
</comment>
<dbReference type="PANTHER" id="PTHR47561:SF1">
    <property type="entry name" value="POLYSACCHARIDE DEACETYLASE FAMILY PROTEIN (AFU_ORTHOLOGUE AFUA_6G05030)"/>
    <property type="match status" value="1"/>
</dbReference>
<dbReference type="AlphaFoldDB" id="A0A2S4MD46"/>
<dbReference type="Proteomes" id="UP000236919">
    <property type="component" value="Unassembled WGS sequence"/>
</dbReference>
<dbReference type="GO" id="GO:0005975">
    <property type="term" value="P:carbohydrate metabolic process"/>
    <property type="evidence" value="ECO:0007669"/>
    <property type="project" value="InterPro"/>
</dbReference>
<proteinExistence type="inferred from homology"/>
<gene>
    <name evidence="6" type="ORF">CYD53_105348</name>
</gene>
<protein>
    <recommendedName>
        <fullName evidence="3">Chitooligosaccharide deacetylase</fullName>
    </recommendedName>
    <alternativeName>
        <fullName evidence="4">Nodulation protein B</fullName>
    </alternativeName>
</protein>
<reference evidence="6 7" key="1">
    <citation type="submission" date="2018-01" db="EMBL/GenBank/DDBJ databases">
        <title>Genomic Encyclopedia of Type Strains, Phase III (KMG-III): the genomes of soil and plant-associated and newly described type strains.</title>
        <authorList>
            <person name="Whitman W."/>
        </authorList>
    </citation>
    <scope>NUCLEOTIDE SEQUENCE [LARGE SCALE GENOMIC DNA]</scope>
    <source>
        <strain evidence="6 7">1131</strain>
    </source>
</reference>
<sequence>MAQDALAQDAEDRAGRVRWPGKAGAVVCVTIHVDGPAVEAGRGQNALGIHSRGRYALRRGIHRYLEMLDRHGVKATFFCCGYDAEHWPEPFFAIQRAGHEIAAHGYQHEGFDLGDREPELLEKTHRILAGFGQEPVGWCSPSGRKSRLTLPTLRRLGYIYDASEKDEDIPYLLEDGFMILPNNTVSLDDFPMYFTGGASAAEVERNFVQEFDAALHRDGYVHLTVHPRAGGGSGTPARAGAVDRFLAHAKATPGTRFMTCRDLAEYCLSEPSRWKEPRA</sequence>
<comment type="similarity">
    <text evidence="2">Belongs to the polysaccharide deacetylase family.</text>
</comment>
<feature type="domain" description="NodB homology" evidence="5">
    <location>
        <begin position="62"/>
        <end position="158"/>
    </location>
</feature>
<evidence type="ECO:0000256" key="2">
    <source>
        <dbReference type="ARBA" id="ARBA00010973"/>
    </source>
</evidence>
<dbReference type="SUPFAM" id="SSF88713">
    <property type="entry name" value="Glycoside hydrolase/deacetylase"/>
    <property type="match status" value="1"/>
</dbReference>
<evidence type="ECO:0000256" key="1">
    <source>
        <dbReference type="ARBA" id="ARBA00003236"/>
    </source>
</evidence>
<evidence type="ECO:0000313" key="6">
    <source>
        <dbReference type="EMBL" id="POR52683.1"/>
    </source>
</evidence>